<dbReference type="AlphaFoldDB" id="A0A8J7GF27"/>
<evidence type="ECO:0000313" key="3">
    <source>
        <dbReference type="Proteomes" id="UP000622552"/>
    </source>
</evidence>
<dbReference type="RefSeq" id="WP_197006126.1">
    <property type="nucleotide sequence ID" value="NZ_BONS01000008.1"/>
</dbReference>
<keyword evidence="3" id="KW-1185">Reference proteome</keyword>
<keyword evidence="2" id="KW-0238">DNA-binding</keyword>
<dbReference type="GO" id="GO:0003677">
    <property type="term" value="F:DNA binding"/>
    <property type="evidence" value="ECO:0007669"/>
    <property type="project" value="UniProtKB-KW"/>
</dbReference>
<evidence type="ECO:0000313" key="2">
    <source>
        <dbReference type="EMBL" id="MBG6139473.1"/>
    </source>
</evidence>
<dbReference type="Pfam" id="PF12840">
    <property type="entry name" value="HTH_20"/>
    <property type="match status" value="1"/>
</dbReference>
<dbReference type="Proteomes" id="UP000622552">
    <property type="component" value="Unassembled WGS sequence"/>
</dbReference>
<dbReference type="SUPFAM" id="SSF46785">
    <property type="entry name" value="Winged helix' DNA-binding domain"/>
    <property type="match status" value="1"/>
</dbReference>
<sequence>MTGSPLPPEVTDLEALRTLAHPRRHRILQHLEVHGPATATTLAAALGENTGATSYHLRELARYGFVAEVPDLAHGRERWWKYTERRLPLRDQQDQDMRPVLHEVTRLGYSADLDLFAAAQAARDATGEWAEELPYDRDAVELSYTELIALQRDYQELLASYRDRPRPADARTVHLRFLAFPAPR</sequence>
<organism evidence="2 3">
    <name type="scientific">Longispora fulva</name>
    <dbReference type="NCBI Taxonomy" id="619741"/>
    <lineage>
        <taxon>Bacteria</taxon>
        <taxon>Bacillati</taxon>
        <taxon>Actinomycetota</taxon>
        <taxon>Actinomycetes</taxon>
        <taxon>Micromonosporales</taxon>
        <taxon>Micromonosporaceae</taxon>
        <taxon>Longispora</taxon>
    </lineage>
</organism>
<dbReference type="GO" id="GO:0003700">
    <property type="term" value="F:DNA-binding transcription factor activity"/>
    <property type="evidence" value="ECO:0007669"/>
    <property type="project" value="InterPro"/>
</dbReference>
<dbReference type="InterPro" id="IPR036390">
    <property type="entry name" value="WH_DNA-bd_sf"/>
</dbReference>
<gene>
    <name evidence="2" type="ORF">IW245_005667</name>
</gene>
<name>A0A8J7GF27_9ACTN</name>
<protein>
    <submittedName>
        <fullName evidence="2">DNA-binding MarR family transcriptional regulator</fullName>
    </submittedName>
</protein>
<evidence type="ECO:0000259" key="1">
    <source>
        <dbReference type="SMART" id="SM00418"/>
    </source>
</evidence>
<reference evidence="2" key="1">
    <citation type="submission" date="2020-11" db="EMBL/GenBank/DDBJ databases">
        <title>Sequencing the genomes of 1000 actinobacteria strains.</title>
        <authorList>
            <person name="Klenk H.-P."/>
        </authorList>
    </citation>
    <scope>NUCLEOTIDE SEQUENCE</scope>
    <source>
        <strain evidence="2">DSM 45356</strain>
    </source>
</reference>
<dbReference type="SMART" id="SM00418">
    <property type="entry name" value="HTH_ARSR"/>
    <property type="match status" value="1"/>
</dbReference>
<proteinExistence type="predicted"/>
<dbReference type="EMBL" id="JADOUF010000001">
    <property type="protein sequence ID" value="MBG6139473.1"/>
    <property type="molecule type" value="Genomic_DNA"/>
</dbReference>
<dbReference type="Gene3D" id="1.10.10.10">
    <property type="entry name" value="Winged helix-like DNA-binding domain superfamily/Winged helix DNA-binding domain"/>
    <property type="match status" value="1"/>
</dbReference>
<dbReference type="InterPro" id="IPR036388">
    <property type="entry name" value="WH-like_DNA-bd_sf"/>
</dbReference>
<dbReference type="InterPro" id="IPR001845">
    <property type="entry name" value="HTH_ArsR_DNA-bd_dom"/>
</dbReference>
<comment type="caution">
    <text evidence="2">The sequence shown here is derived from an EMBL/GenBank/DDBJ whole genome shotgun (WGS) entry which is preliminary data.</text>
</comment>
<feature type="domain" description="HTH arsR-type" evidence="1">
    <location>
        <begin position="14"/>
        <end position="92"/>
    </location>
</feature>
<accession>A0A8J7GF27</accession>